<evidence type="ECO:0000256" key="3">
    <source>
        <dbReference type="ARBA" id="ARBA00022833"/>
    </source>
</evidence>
<dbReference type="Gene3D" id="2.40.30.170">
    <property type="match status" value="1"/>
</dbReference>
<evidence type="ECO:0000313" key="9">
    <source>
        <dbReference type="EMBL" id="VAX40791.1"/>
    </source>
</evidence>
<name>A0A3B1DPK6_9ZZZZ</name>
<dbReference type="Gene3D" id="2.40.420.20">
    <property type="match status" value="1"/>
</dbReference>
<dbReference type="AlphaFoldDB" id="A0A3B1DPK6"/>
<dbReference type="InterPro" id="IPR058792">
    <property type="entry name" value="Beta-barrel_RND_2"/>
</dbReference>
<evidence type="ECO:0000259" key="6">
    <source>
        <dbReference type="Pfam" id="PF25954"/>
    </source>
</evidence>
<proteinExistence type="inferred from homology"/>
<dbReference type="GO" id="GO:0030288">
    <property type="term" value="C:outer membrane-bounded periplasmic space"/>
    <property type="evidence" value="ECO:0007669"/>
    <property type="project" value="TreeGrafter"/>
</dbReference>
<dbReference type="InterPro" id="IPR058647">
    <property type="entry name" value="BSH_CzcB-like"/>
</dbReference>
<dbReference type="GO" id="GO:0060003">
    <property type="term" value="P:copper ion export"/>
    <property type="evidence" value="ECO:0007669"/>
    <property type="project" value="TreeGrafter"/>
</dbReference>
<gene>
    <name evidence="9" type="ORF">MNBD_PLANCTO02-836</name>
</gene>
<dbReference type="FunFam" id="2.40.420.20:FF:000006">
    <property type="entry name" value="RND family efflux transporter MFP subunit"/>
    <property type="match status" value="1"/>
</dbReference>
<feature type="compositionally biased region" description="Polar residues" evidence="4">
    <location>
        <begin position="538"/>
        <end position="558"/>
    </location>
</feature>
<keyword evidence="3" id="KW-0862">Zinc</keyword>
<feature type="domain" description="Heavy metal binding" evidence="5">
    <location>
        <begin position="403"/>
        <end position="429"/>
    </location>
</feature>
<dbReference type="FunFam" id="2.40.30.170:FF:000010">
    <property type="entry name" value="Efflux RND transporter periplasmic adaptor subunit"/>
    <property type="match status" value="1"/>
</dbReference>
<feature type="domain" description="CusB-like beta-barrel" evidence="6">
    <location>
        <begin position="312"/>
        <end position="385"/>
    </location>
</feature>
<dbReference type="Pfam" id="PF25973">
    <property type="entry name" value="BSH_CzcB"/>
    <property type="match status" value="1"/>
</dbReference>
<dbReference type="Pfam" id="PF19335">
    <property type="entry name" value="HMBD"/>
    <property type="match status" value="1"/>
</dbReference>
<feature type="domain" description="CzcB-like barrel-sandwich hybrid" evidence="7">
    <location>
        <begin position="178"/>
        <end position="308"/>
    </location>
</feature>
<keyword evidence="2" id="KW-0813">Transport</keyword>
<dbReference type="PANTHER" id="PTHR30097">
    <property type="entry name" value="CATION EFFLUX SYSTEM PROTEIN CUSB"/>
    <property type="match status" value="1"/>
</dbReference>
<dbReference type="InterPro" id="IPR058649">
    <property type="entry name" value="CzcB_C"/>
</dbReference>
<reference evidence="9" key="1">
    <citation type="submission" date="2018-06" db="EMBL/GenBank/DDBJ databases">
        <authorList>
            <person name="Zhirakovskaya E."/>
        </authorList>
    </citation>
    <scope>NUCLEOTIDE SEQUENCE</scope>
</reference>
<evidence type="ECO:0000256" key="2">
    <source>
        <dbReference type="ARBA" id="ARBA00022448"/>
    </source>
</evidence>
<feature type="domain" description="CzcB-like C-terminal circularly permuted SH3-like" evidence="8">
    <location>
        <begin position="447"/>
        <end position="506"/>
    </location>
</feature>
<feature type="region of interest" description="Disordered" evidence="4">
    <location>
        <begin position="1"/>
        <end position="36"/>
    </location>
</feature>
<dbReference type="Pfam" id="PF25954">
    <property type="entry name" value="Beta-barrel_RND_2"/>
    <property type="match status" value="1"/>
</dbReference>
<dbReference type="InterPro" id="IPR051909">
    <property type="entry name" value="MFP_Cation_Efflux"/>
</dbReference>
<organism evidence="9">
    <name type="scientific">hydrothermal vent metagenome</name>
    <dbReference type="NCBI Taxonomy" id="652676"/>
    <lineage>
        <taxon>unclassified sequences</taxon>
        <taxon>metagenomes</taxon>
        <taxon>ecological metagenomes</taxon>
    </lineage>
</organism>
<dbReference type="GO" id="GO:0015679">
    <property type="term" value="P:plasma membrane copper ion transport"/>
    <property type="evidence" value="ECO:0007669"/>
    <property type="project" value="TreeGrafter"/>
</dbReference>
<dbReference type="SUPFAM" id="SSF111369">
    <property type="entry name" value="HlyD-like secretion proteins"/>
    <property type="match status" value="1"/>
</dbReference>
<evidence type="ECO:0000256" key="4">
    <source>
        <dbReference type="SAM" id="MobiDB-lite"/>
    </source>
</evidence>
<dbReference type="InterPro" id="IPR045800">
    <property type="entry name" value="HMBD"/>
</dbReference>
<dbReference type="PANTHER" id="PTHR30097:SF4">
    <property type="entry name" value="SLR6042 PROTEIN"/>
    <property type="match status" value="1"/>
</dbReference>
<comment type="similarity">
    <text evidence="1">Belongs to the membrane fusion protein (MFP) (TC 8.A.1) family.</text>
</comment>
<evidence type="ECO:0000259" key="5">
    <source>
        <dbReference type="Pfam" id="PF19335"/>
    </source>
</evidence>
<evidence type="ECO:0000259" key="7">
    <source>
        <dbReference type="Pfam" id="PF25973"/>
    </source>
</evidence>
<evidence type="ECO:0000259" key="8">
    <source>
        <dbReference type="Pfam" id="PF25975"/>
    </source>
</evidence>
<accession>A0A3B1DPK6</accession>
<feature type="compositionally biased region" description="Polar residues" evidence="4">
    <location>
        <begin position="1"/>
        <end position="14"/>
    </location>
</feature>
<dbReference type="EMBL" id="UOGL01000482">
    <property type="protein sequence ID" value="VAX40791.1"/>
    <property type="molecule type" value="Genomic_DNA"/>
</dbReference>
<feature type="region of interest" description="Disordered" evidence="4">
    <location>
        <begin position="532"/>
        <end position="558"/>
    </location>
</feature>
<dbReference type="GO" id="GO:0046914">
    <property type="term" value="F:transition metal ion binding"/>
    <property type="evidence" value="ECO:0007669"/>
    <property type="project" value="TreeGrafter"/>
</dbReference>
<sequence>MFEQSNENLSSEQATPLIDEQGEKNPSAQEVKAEEVRPAFEQAPKSFAWLIQSVVKSGIFVASGILVIALLGFAQKAGWISAGGGGGDHEQSVSVSSNTKYICPMICVPPSPLPGNCPTCGMKLVASSSNSGGEDGLSVEFSPATRRVANIQTAPVLLMGVERSIHTIGKIALDESRKATISSYVDGRIEKLFADYTGVDVSTGDHMAILYSPQLYGAQVEYLVSKESNIKNDLSSNGNILSLSLLENAKEKLKELGMTEEQIVQLKKRKKAETRLRICAPAGGTVIKKMRDEGDYVKEGTPIYQIADLSVVWLMLELFPEDAAQIRYGQNVEVSVQSLPTELFTGRVAFIDPVVSEKTRTVNVRVEMLNYDRRLRPGDYATATVKIPIASQGEVYDAEMAGKWISPRHPQIVRDQPGRCPLCEKDLVPTSDFGYIKNPSKDHVALVVPRDALLMAGDHTVVYVETEPGHFEIRPVTLGALTDKNAVILSGLKKGEQVATSGNFLIDSQMQLAGNPSLIDPTRAIEALAKRDRKQLGQMEQSEQNNIKKTAFAGSNKQ</sequence>
<protein>
    <submittedName>
        <fullName evidence="9">Probable Co/Zn/Cd efflux system membrane fusion protein</fullName>
    </submittedName>
</protein>
<evidence type="ECO:0000256" key="1">
    <source>
        <dbReference type="ARBA" id="ARBA00009477"/>
    </source>
</evidence>
<dbReference type="Pfam" id="PF25975">
    <property type="entry name" value="CzcB_C"/>
    <property type="match status" value="1"/>
</dbReference>